<evidence type="ECO:0000313" key="16">
    <source>
        <dbReference type="Proteomes" id="UP000679247"/>
    </source>
</evidence>
<keyword evidence="1 10" id="KW-0963">Cytoplasm</keyword>
<accession>A0ABX8FCW3</accession>
<evidence type="ECO:0000256" key="7">
    <source>
        <dbReference type="ARBA" id="ARBA00022984"/>
    </source>
</evidence>
<evidence type="ECO:0000313" key="15">
    <source>
        <dbReference type="EMBL" id="QVY61899.1"/>
    </source>
</evidence>
<organism evidence="15 16">
    <name type="scientific">Cytobacillus gottheilii</name>
    <dbReference type="NCBI Taxonomy" id="859144"/>
    <lineage>
        <taxon>Bacteria</taxon>
        <taxon>Bacillati</taxon>
        <taxon>Bacillota</taxon>
        <taxon>Bacilli</taxon>
        <taxon>Bacillales</taxon>
        <taxon>Bacillaceae</taxon>
        <taxon>Cytobacillus</taxon>
    </lineage>
</organism>
<comment type="subcellular location">
    <subcellularLocation>
        <location evidence="10 11">Cytoplasm</location>
    </subcellularLocation>
</comment>
<dbReference type="Pfam" id="PF01225">
    <property type="entry name" value="Mur_ligase"/>
    <property type="match status" value="1"/>
</dbReference>
<keyword evidence="8 10" id="KW-0131">Cell cycle</keyword>
<keyword evidence="7 10" id="KW-0573">Peptidoglycan synthesis</keyword>
<evidence type="ECO:0000256" key="5">
    <source>
        <dbReference type="ARBA" id="ARBA00022840"/>
    </source>
</evidence>
<dbReference type="Pfam" id="PF08245">
    <property type="entry name" value="Mur_ligase_M"/>
    <property type="match status" value="1"/>
</dbReference>
<dbReference type="InterPro" id="IPR036615">
    <property type="entry name" value="Mur_ligase_C_dom_sf"/>
</dbReference>
<keyword evidence="6 10" id="KW-0133">Cell shape</keyword>
<keyword evidence="2 10" id="KW-0436">Ligase</keyword>
<keyword evidence="3 10" id="KW-0132">Cell division</keyword>
<dbReference type="InterPro" id="IPR013221">
    <property type="entry name" value="Mur_ligase_cen"/>
</dbReference>
<reference evidence="15 16" key="1">
    <citation type="submission" date="2021-03" db="EMBL/GenBank/DDBJ databases">
        <title>The first data on the complete genome of the tetrodotoxin-producing bacterium.</title>
        <authorList>
            <person name="Melnikova D.I."/>
            <person name="Nijland R."/>
            <person name="Magarlamov T.Y."/>
        </authorList>
    </citation>
    <scope>NUCLEOTIDE SEQUENCE [LARGE SCALE GENOMIC DNA]</scope>
    <source>
        <strain evidence="15 16">1839</strain>
    </source>
</reference>
<evidence type="ECO:0000259" key="12">
    <source>
        <dbReference type="Pfam" id="PF01225"/>
    </source>
</evidence>
<dbReference type="PANTHER" id="PTHR43024:SF1">
    <property type="entry name" value="UDP-N-ACETYLMURAMOYL-TRIPEPTIDE--D-ALANYL-D-ALANINE LIGASE"/>
    <property type="match status" value="1"/>
</dbReference>
<dbReference type="GO" id="GO:0016874">
    <property type="term" value="F:ligase activity"/>
    <property type="evidence" value="ECO:0007669"/>
    <property type="project" value="UniProtKB-KW"/>
</dbReference>
<gene>
    <name evidence="10" type="primary">murF</name>
    <name evidence="15" type="ORF">J1899_01850</name>
</gene>
<evidence type="ECO:0000259" key="14">
    <source>
        <dbReference type="Pfam" id="PF08245"/>
    </source>
</evidence>
<evidence type="ECO:0000256" key="8">
    <source>
        <dbReference type="ARBA" id="ARBA00023306"/>
    </source>
</evidence>
<feature type="domain" description="Mur ligase C-terminal" evidence="13">
    <location>
        <begin position="319"/>
        <end position="445"/>
    </location>
</feature>
<comment type="function">
    <text evidence="10 11">Involved in cell wall formation. Catalyzes the final step in the synthesis of UDP-N-acetylmuramoyl-pentapeptide, the precursor of murein.</text>
</comment>
<dbReference type="InterPro" id="IPR036565">
    <property type="entry name" value="Mur-like_cat_sf"/>
</dbReference>
<dbReference type="PANTHER" id="PTHR43024">
    <property type="entry name" value="UDP-N-ACETYLMURAMOYL-TRIPEPTIDE--D-ALANYL-D-ALANINE LIGASE"/>
    <property type="match status" value="1"/>
</dbReference>
<keyword evidence="4 10" id="KW-0547">Nucleotide-binding</keyword>
<dbReference type="Gene3D" id="3.40.1190.10">
    <property type="entry name" value="Mur-like, catalytic domain"/>
    <property type="match status" value="1"/>
</dbReference>
<name>A0ABX8FCW3_9BACI</name>
<evidence type="ECO:0000259" key="13">
    <source>
        <dbReference type="Pfam" id="PF02875"/>
    </source>
</evidence>
<feature type="binding site" evidence="10">
    <location>
        <begin position="113"/>
        <end position="119"/>
    </location>
    <ligand>
        <name>ATP</name>
        <dbReference type="ChEBI" id="CHEBI:30616"/>
    </ligand>
</feature>
<dbReference type="NCBIfam" id="TIGR01143">
    <property type="entry name" value="murF"/>
    <property type="match status" value="1"/>
</dbReference>
<proteinExistence type="inferred from homology"/>
<dbReference type="SUPFAM" id="SSF53623">
    <property type="entry name" value="MurD-like peptide ligases, catalytic domain"/>
    <property type="match status" value="1"/>
</dbReference>
<keyword evidence="5 10" id="KW-0067">ATP-binding</keyword>
<dbReference type="Pfam" id="PF02875">
    <property type="entry name" value="Mur_ligase_C"/>
    <property type="match status" value="1"/>
</dbReference>
<dbReference type="InterPro" id="IPR000713">
    <property type="entry name" value="Mur_ligase_N"/>
</dbReference>
<evidence type="ECO:0000256" key="10">
    <source>
        <dbReference type="HAMAP-Rule" id="MF_02019"/>
    </source>
</evidence>
<dbReference type="HAMAP" id="MF_02019">
    <property type="entry name" value="MurF"/>
    <property type="match status" value="1"/>
</dbReference>
<evidence type="ECO:0000256" key="11">
    <source>
        <dbReference type="RuleBase" id="RU004136"/>
    </source>
</evidence>
<comment type="similarity">
    <text evidence="10">Belongs to the MurCDEF family. MurF subfamily.</text>
</comment>
<dbReference type="RefSeq" id="WP_214477159.1">
    <property type="nucleotide sequence ID" value="NZ_CP071709.1"/>
</dbReference>
<dbReference type="SUPFAM" id="SSF63418">
    <property type="entry name" value="MurE/MurF N-terminal domain"/>
    <property type="match status" value="1"/>
</dbReference>
<evidence type="ECO:0000256" key="3">
    <source>
        <dbReference type="ARBA" id="ARBA00022618"/>
    </source>
</evidence>
<feature type="domain" description="Mur ligase N-terminal catalytic" evidence="12">
    <location>
        <begin position="26"/>
        <end position="101"/>
    </location>
</feature>
<sequence length="458" mass="50407">MIKRTLQEIAGMIGLDDFESQHSNVHITGVTIDTRKITAGNLFVPFKGERADGHAFVEEAINQGAAAALWQSDVPNPPMHLPIILVEDTLLALQELARSYRKQLNVKTIGITGSNGKTTTKDMTASLLSLKYKVQKTEGNYNNHIGLPLTILSLEEDTQLAVLEMGMSGKGEIDFLSRLAQPEVVMITNIGEAHLQDLGSKEGIAQAKLEIINGLKNDGCIIYIGDEPLLQQYFEQYNGGAVLKTFGSNTSNDLYPTHISQSDDGSCFKVNISDREFQLPVLGTHNVLNALAAMTAASFYDISFEDMNEGLSKIKLTNMRMELLQGKKGERIINDAYNASPTSTNAAIELIANLPGYQNKILVLGDMLELGDEEKEYHIKVGESIDPDKISAVFTFGELGQYIAEGARRVFPEDRVYSFKEKQPLILQLQKLVNQETIVLVKASRGMKLEDVVAGLQE</sequence>
<evidence type="ECO:0000256" key="1">
    <source>
        <dbReference type="ARBA" id="ARBA00022490"/>
    </source>
</evidence>
<protein>
    <recommendedName>
        <fullName evidence="10 11">UDP-N-acetylmuramoyl-tripeptide--D-alanyl-D-alanine ligase</fullName>
        <ecNumber evidence="10 11">6.3.2.10</ecNumber>
    </recommendedName>
    <alternativeName>
        <fullName evidence="10">D-alanyl-D-alanine-adding enzyme</fullName>
    </alternativeName>
</protein>
<dbReference type="EC" id="6.3.2.10" evidence="10 11"/>
<evidence type="ECO:0000256" key="9">
    <source>
        <dbReference type="ARBA" id="ARBA00023316"/>
    </source>
</evidence>
<dbReference type="InterPro" id="IPR005863">
    <property type="entry name" value="UDP-N-AcMur_synth"/>
</dbReference>
<keyword evidence="16" id="KW-1185">Reference proteome</keyword>
<dbReference type="InterPro" id="IPR051046">
    <property type="entry name" value="MurCDEF_CellWall_CoF430Synth"/>
</dbReference>
<dbReference type="Proteomes" id="UP000679247">
    <property type="component" value="Chromosome"/>
</dbReference>
<dbReference type="Gene3D" id="3.90.190.20">
    <property type="entry name" value="Mur ligase, C-terminal domain"/>
    <property type="match status" value="1"/>
</dbReference>
<dbReference type="InterPro" id="IPR004101">
    <property type="entry name" value="Mur_ligase_C"/>
</dbReference>
<evidence type="ECO:0000256" key="6">
    <source>
        <dbReference type="ARBA" id="ARBA00022960"/>
    </source>
</evidence>
<dbReference type="SUPFAM" id="SSF53244">
    <property type="entry name" value="MurD-like peptide ligases, peptide-binding domain"/>
    <property type="match status" value="1"/>
</dbReference>
<evidence type="ECO:0000256" key="2">
    <source>
        <dbReference type="ARBA" id="ARBA00022598"/>
    </source>
</evidence>
<dbReference type="Gene3D" id="3.40.1390.10">
    <property type="entry name" value="MurE/MurF, N-terminal domain"/>
    <property type="match status" value="1"/>
</dbReference>
<comment type="pathway">
    <text evidence="10 11">Cell wall biogenesis; peptidoglycan biosynthesis.</text>
</comment>
<keyword evidence="9 10" id="KW-0961">Cell wall biogenesis/degradation</keyword>
<feature type="domain" description="Mur ligase central" evidence="14">
    <location>
        <begin position="111"/>
        <end position="297"/>
    </location>
</feature>
<dbReference type="InterPro" id="IPR035911">
    <property type="entry name" value="MurE/MurF_N"/>
</dbReference>
<evidence type="ECO:0000256" key="4">
    <source>
        <dbReference type="ARBA" id="ARBA00022741"/>
    </source>
</evidence>
<comment type="catalytic activity">
    <reaction evidence="10 11">
        <text>D-alanyl-D-alanine + UDP-N-acetyl-alpha-D-muramoyl-L-alanyl-gamma-D-glutamyl-meso-2,6-diaminopimelate + ATP = UDP-N-acetyl-alpha-D-muramoyl-L-alanyl-gamma-D-glutamyl-meso-2,6-diaminopimeloyl-D-alanyl-D-alanine + ADP + phosphate + H(+)</text>
        <dbReference type="Rhea" id="RHEA:28374"/>
        <dbReference type="ChEBI" id="CHEBI:15378"/>
        <dbReference type="ChEBI" id="CHEBI:30616"/>
        <dbReference type="ChEBI" id="CHEBI:43474"/>
        <dbReference type="ChEBI" id="CHEBI:57822"/>
        <dbReference type="ChEBI" id="CHEBI:61386"/>
        <dbReference type="ChEBI" id="CHEBI:83905"/>
        <dbReference type="ChEBI" id="CHEBI:456216"/>
        <dbReference type="EC" id="6.3.2.10"/>
    </reaction>
</comment>
<dbReference type="EMBL" id="CP071709">
    <property type="protein sequence ID" value="QVY61899.1"/>
    <property type="molecule type" value="Genomic_DNA"/>
</dbReference>